<dbReference type="AlphaFoldDB" id="A0A1E7NI96"/>
<reference evidence="11 12" key="3">
    <citation type="journal article" date="2019" name="Appl. Environ. Microbiol.">
        <title>Population genetics and characterization of Campylobacter jejuni isolates in western jackdaws and game birds in Finland.</title>
        <authorList>
            <person name="Kovanen S."/>
            <person name="Rossi M."/>
            <person name="Pohja-Mykra M."/>
            <person name="Nieminen T."/>
            <person name="Raunio-Saarnisto M."/>
            <person name="Sauvala M."/>
            <person name="Fredriksson-Ahomaa M."/>
            <person name="Hanninen M.L."/>
            <person name="Kivisto R."/>
        </authorList>
    </citation>
    <scope>NUCLEOTIDE SEQUENCE [LARGE SCALE GENOMIC DNA]</scope>
    <source>
        <strain evidence="8 12">CB296</strain>
        <strain evidence="9 11">CB304</strain>
        <strain evidence="7 13">CB313</strain>
    </source>
</reference>
<dbReference type="FunFam" id="1.10.10.2830:FF:000001">
    <property type="entry name" value="Chromosome partitioning protein ParB"/>
    <property type="match status" value="1"/>
</dbReference>
<dbReference type="CDD" id="cd16393">
    <property type="entry name" value="SPO0J_N"/>
    <property type="match status" value="1"/>
</dbReference>
<reference evidence="6 10" key="2">
    <citation type="submission" date="2017-03" db="EMBL/GenBank/DDBJ databases">
        <title>Characterization of Campylobacter jejuni water isolates.</title>
        <authorList>
            <person name="Nilsson A."/>
            <person name="Skarp A."/>
            <person name="Johansson C."/>
            <person name="Kaden R."/>
            <person name="Engstrand L."/>
            <person name="Rautelin H."/>
        </authorList>
    </citation>
    <scope>NUCLEOTIDE SEQUENCE [LARGE SCALE GENOMIC DNA]</scope>
    <source>
        <strain evidence="6 10">VA12</strain>
    </source>
</reference>
<dbReference type="SMART" id="SM00470">
    <property type="entry name" value="ParB"/>
    <property type="match status" value="1"/>
</dbReference>
<dbReference type="Pfam" id="PF17762">
    <property type="entry name" value="HTH_ParB"/>
    <property type="match status" value="1"/>
</dbReference>
<dbReference type="Proteomes" id="UP000286791">
    <property type="component" value="Unassembled WGS sequence"/>
</dbReference>
<dbReference type="InterPro" id="IPR003115">
    <property type="entry name" value="ParB_N"/>
</dbReference>
<evidence type="ECO:0000256" key="2">
    <source>
        <dbReference type="ARBA" id="ARBA00022829"/>
    </source>
</evidence>
<dbReference type="GO" id="GO:0007059">
    <property type="term" value="P:chromosome segregation"/>
    <property type="evidence" value="ECO:0007669"/>
    <property type="project" value="UniProtKB-KW"/>
</dbReference>
<dbReference type="InterPro" id="IPR036086">
    <property type="entry name" value="ParB/Sulfiredoxin_sf"/>
</dbReference>
<dbReference type="RefSeq" id="WP_002871098.1">
    <property type="nucleotide sequence ID" value="NZ_CAKJUK010000005.1"/>
</dbReference>
<keyword evidence="3" id="KW-0238">DNA-binding</keyword>
<evidence type="ECO:0000313" key="12">
    <source>
        <dbReference type="Proteomes" id="UP000287237"/>
    </source>
</evidence>
<dbReference type="Pfam" id="PF02195">
    <property type="entry name" value="ParB_N"/>
    <property type="match status" value="1"/>
</dbReference>
<evidence type="ECO:0000313" key="7">
    <source>
        <dbReference type="EMBL" id="RTJ79500.1"/>
    </source>
</evidence>
<evidence type="ECO:0000256" key="3">
    <source>
        <dbReference type="ARBA" id="ARBA00023125"/>
    </source>
</evidence>
<dbReference type="SUPFAM" id="SSF110849">
    <property type="entry name" value="ParB/Sulfiredoxin"/>
    <property type="match status" value="1"/>
</dbReference>
<dbReference type="GO" id="GO:0045881">
    <property type="term" value="P:positive regulation of sporulation resulting in formation of a cellular spore"/>
    <property type="evidence" value="ECO:0007669"/>
    <property type="project" value="TreeGrafter"/>
</dbReference>
<dbReference type="InterPro" id="IPR050336">
    <property type="entry name" value="Chromosome_partition/occlusion"/>
</dbReference>
<dbReference type="InterPro" id="IPR041468">
    <property type="entry name" value="HTH_ParB/Spo0J"/>
</dbReference>
<dbReference type="PANTHER" id="PTHR33375:SF1">
    <property type="entry name" value="CHROMOSOME-PARTITIONING PROTEIN PARB-RELATED"/>
    <property type="match status" value="1"/>
</dbReference>
<dbReference type="Proteomes" id="UP000287237">
    <property type="component" value="Unassembled WGS sequence"/>
</dbReference>
<dbReference type="Gene3D" id="1.10.10.2830">
    <property type="match status" value="1"/>
</dbReference>
<evidence type="ECO:0000313" key="9">
    <source>
        <dbReference type="EMBL" id="RTJ98737.1"/>
    </source>
</evidence>
<reference evidence="5 14" key="1">
    <citation type="submission" date="2016-09" db="EMBL/GenBank/DDBJ databases">
        <title>Campylobacter from American crows.</title>
        <authorList>
            <person name="Weis A.M."/>
            <person name="Weimer B.C."/>
            <person name="Townsend A.K."/>
            <person name="Taff C."/>
        </authorList>
    </citation>
    <scope>NUCLEOTIDE SEQUENCE [LARGE SCALE GENOMIC DNA]</scope>
    <source>
        <strain evidence="5 14">BCW_3791</strain>
    </source>
</reference>
<keyword evidence="2" id="KW-0159">Chromosome partition</keyword>
<dbReference type="EMBL" id="PRBV01000006">
    <property type="protein sequence ID" value="RTJ79500.1"/>
    <property type="molecule type" value="Genomic_DNA"/>
</dbReference>
<evidence type="ECO:0000256" key="1">
    <source>
        <dbReference type="ARBA" id="ARBA00006295"/>
    </source>
</evidence>
<evidence type="ECO:0000259" key="4">
    <source>
        <dbReference type="SMART" id="SM00470"/>
    </source>
</evidence>
<gene>
    <name evidence="5" type="ORF">AJY60_08345</name>
    <name evidence="6" type="ORF">B5Y32_06295</name>
    <name evidence="8" type="ORF">C3H42_07890</name>
    <name evidence="9" type="ORF">C3H48_02180</name>
    <name evidence="7" type="ORF">C3H57_05045</name>
</gene>
<evidence type="ECO:0000313" key="5">
    <source>
        <dbReference type="EMBL" id="OEV45523.1"/>
    </source>
</evidence>
<comment type="similarity">
    <text evidence="1">Belongs to the ParB family.</text>
</comment>
<proteinExistence type="inferred from homology"/>
<dbReference type="FunFam" id="3.90.1530.30:FF:000001">
    <property type="entry name" value="Chromosome partitioning protein ParB"/>
    <property type="match status" value="1"/>
</dbReference>
<evidence type="ECO:0000313" key="6">
    <source>
        <dbReference type="EMBL" id="OSY76319.1"/>
    </source>
</evidence>
<dbReference type="EMBL" id="MJVJ01000117">
    <property type="protein sequence ID" value="OEV45523.1"/>
    <property type="molecule type" value="Genomic_DNA"/>
</dbReference>
<evidence type="ECO:0000313" key="11">
    <source>
        <dbReference type="Proteomes" id="UP000286791"/>
    </source>
</evidence>
<accession>A0A1E7NI96</accession>
<sequence>MGLNKDRGLSSLISDMDTVYSKELGFDKNQSTMIEIDQISPNPFQPRKKFDQEALDELANSIKEFGLIQPIIVFKKNSKFILIAGERRLRAVKALGKKEILAFIADIDENKLRELALIENIQRENLNPIELANSYKDLMQVHKITQENLAELIHKSRTQITNTLRLLNLDIRTQELIASGKISQGHAKVLVGLDQKDEKMLVDSIIGQKLNVRDTEKIVKKIKNNESLPNQEFEDEIKKLKHILNRFGFDCKNKNNDFVIHLENIDKIKKLIKMLEKF</sequence>
<evidence type="ECO:0000313" key="8">
    <source>
        <dbReference type="EMBL" id="RTJ94800.1"/>
    </source>
</evidence>
<dbReference type="NCBIfam" id="TIGR00180">
    <property type="entry name" value="parB_part"/>
    <property type="match status" value="1"/>
</dbReference>
<evidence type="ECO:0000313" key="10">
    <source>
        <dbReference type="Proteomes" id="UP000194235"/>
    </source>
</evidence>
<dbReference type="Proteomes" id="UP000288507">
    <property type="component" value="Unassembled WGS sequence"/>
</dbReference>
<feature type="domain" description="ParB-like N-terminal" evidence="4">
    <location>
        <begin position="32"/>
        <end position="121"/>
    </location>
</feature>
<evidence type="ECO:0000313" key="14">
    <source>
        <dbReference type="Proteomes" id="UP000865560"/>
    </source>
</evidence>
<dbReference type="PANTHER" id="PTHR33375">
    <property type="entry name" value="CHROMOSOME-PARTITIONING PROTEIN PARB-RELATED"/>
    <property type="match status" value="1"/>
</dbReference>
<dbReference type="EMBL" id="NAAF01000013">
    <property type="protein sequence ID" value="OSY76319.1"/>
    <property type="molecule type" value="Genomic_DNA"/>
</dbReference>
<dbReference type="InterPro" id="IPR004437">
    <property type="entry name" value="ParB/RepB/Spo0J"/>
</dbReference>
<dbReference type="Proteomes" id="UP000865560">
    <property type="component" value="Unassembled WGS sequence"/>
</dbReference>
<dbReference type="EMBL" id="PRCK01000007">
    <property type="protein sequence ID" value="RTJ94800.1"/>
    <property type="molecule type" value="Genomic_DNA"/>
</dbReference>
<dbReference type="Proteomes" id="UP000194235">
    <property type="component" value="Unassembled WGS sequence"/>
</dbReference>
<organism evidence="8 12">
    <name type="scientific">Campylobacter jejuni</name>
    <dbReference type="NCBI Taxonomy" id="197"/>
    <lineage>
        <taxon>Bacteria</taxon>
        <taxon>Pseudomonadati</taxon>
        <taxon>Campylobacterota</taxon>
        <taxon>Epsilonproteobacteria</taxon>
        <taxon>Campylobacterales</taxon>
        <taxon>Campylobacteraceae</taxon>
        <taxon>Campylobacter</taxon>
    </lineage>
</organism>
<dbReference type="EMBL" id="PRCE01000007">
    <property type="protein sequence ID" value="RTJ98737.1"/>
    <property type="molecule type" value="Genomic_DNA"/>
</dbReference>
<name>A0A1E7NI96_CAMJU</name>
<evidence type="ECO:0000313" key="13">
    <source>
        <dbReference type="Proteomes" id="UP000288507"/>
    </source>
</evidence>
<protein>
    <submittedName>
        <fullName evidence="5">Chromosome partitioning protein ParB</fullName>
    </submittedName>
    <submittedName>
        <fullName evidence="8">ParB/RepB/Spo0J family partition protein</fullName>
    </submittedName>
</protein>
<dbReference type="Gene3D" id="3.90.1530.30">
    <property type="match status" value="1"/>
</dbReference>
<dbReference type="GO" id="GO:0003677">
    <property type="term" value="F:DNA binding"/>
    <property type="evidence" value="ECO:0007669"/>
    <property type="project" value="UniProtKB-KW"/>
</dbReference>
<dbReference type="GO" id="GO:0005694">
    <property type="term" value="C:chromosome"/>
    <property type="evidence" value="ECO:0007669"/>
    <property type="project" value="TreeGrafter"/>
</dbReference>
<comment type="caution">
    <text evidence="8">The sequence shown here is derived from an EMBL/GenBank/DDBJ whole genome shotgun (WGS) entry which is preliminary data.</text>
</comment>